<name>A0A192YBZ7_9CAUD</name>
<gene>
    <name evidence="1" type="ORF">MP2_gp20</name>
</gene>
<proteinExistence type="predicted"/>
<dbReference type="Proteomes" id="UP000203821">
    <property type="component" value="Genome"/>
</dbReference>
<keyword evidence="2" id="KW-1185">Reference proteome</keyword>
<accession>A0A192YBZ7</accession>
<dbReference type="GeneID" id="29068295"/>
<organism evidence="1 2">
    <name type="scientific">Morganella phage vB_MmoP_MP2</name>
    <dbReference type="NCBI Taxonomy" id="1852627"/>
    <lineage>
        <taxon>Viruses</taxon>
        <taxon>Duplodnaviria</taxon>
        <taxon>Heunggongvirae</taxon>
        <taxon>Uroviricota</taxon>
        <taxon>Caudoviricetes</taxon>
        <taxon>Autographivirales</taxon>
        <taxon>Autotranscriptaviridae</taxon>
        <taxon>Studiervirinae</taxon>
        <taxon>Minipunavirus</taxon>
        <taxon>Minipunavirus MP2</taxon>
    </lineage>
</organism>
<evidence type="ECO:0000313" key="1">
    <source>
        <dbReference type="EMBL" id="ANM46376.1"/>
    </source>
</evidence>
<dbReference type="EMBL" id="KX078568">
    <property type="protein sequence ID" value="ANM46376.1"/>
    <property type="molecule type" value="Genomic_DNA"/>
</dbReference>
<protein>
    <submittedName>
        <fullName evidence="1">Uncharacterized protein</fullName>
    </submittedName>
</protein>
<sequence length="74" mass="8305">MKVTYRKHCEPQKEYRDVKRGEVFRTALTGTKLFIKADFEGFSGKASIELNTGTTFSFPDSQAVQLVNCEVVVG</sequence>
<reference evidence="1 2" key="1">
    <citation type="submission" date="2016-04" db="EMBL/GenBank/DDBJ databases">
        <title>Comparative genomics of Morganella phages MP1 and MP2 define new clades among the T4 and T7-like Viruses.</title>
        <authorList>
            <person name="Pinto G."/>
            <person name="Oliveira A."/>
            <person name="Malgorzata L."/>
            <person name="Kropinski A."/>
            <person name="Azeredo J."/>
        </authorList>
    </citation>
    <scope>NUCLEOTIDE SEQUENCE [LARGE SCALE GENOMIC DNA]</scope>
</reference>
<evidence type="ECO:0000313" key="2">
    <source>
        <dbReference type="Proteomes" id="UP000203821"/>
    </source>
</evidence>
<dbReference type="RefSeq" id="YP_009291546.1">
    <property type="nucleotide sequence ID" value="NC_031115.1"/>
</dbReference>
<dbReference type="KEGG" id="vg:29068295"/>